<dbReference type="InterPro" id="IPR011006">
    <property type="entry name" value="CheY-like_superfamily"/>
</dbReference>
<dbReference type="NCBIfam" id="TIGR00254">
    <property type="entry name" value="GGDEF"/>
    <property type="match status" value="1"/>
</dbReference>
<dbReference type="InterPro" id="IPR000160">
    <property type="entry name" value="GGDEF_dom"/>
</dbReference>
<dbReference type="AlphaFoldDB" id="A0AA38XG54"/>
<dbReference type="InterPro" id="IPR035965">
    <property type="entry name" value="PAS-like_dom_sf"/>
</dbReference>
<evidence type="ECO:0000259" key="2">
    <source>
        <dbReference type="PROSITE" id="PS50887"/>
    </source>
</evidence>
<dbReference type="EMBL" id="JAPDRN010000204">
    <property type="protein sequence ID" value="KAJ9612863.1"/>
    <property type="molecule type" value="Genomic_DNA"/>
</dbReference>
<dbReference type="Gene3D" id="3.40.50.2300">
    <property type="match status" value="1"/>
</dbReference>
<dbReference type="CDD" id="cd01948">
    <property type="entry name" value="EAL"/>
    <property type="match status" value="1"/>
</dbReference>
<dbReference type="Gene3D" id="3.30.70.270">
    <property type="match status" value="1"/>
</dbReference>
<dbReference type="SMART" id="SM00052">
    <property type="entry name" value="EAL"/>
    <property type="match status" value="1"/>
</dbReference>
<feature type="domain" description="EAL" evidence="1">
    <location>
        <begin position="460"/>
        <end position="707"/>
    </location>
</feature>
<dbReference type="SUPFAM" id="SSF55073">
    <property type="entry name" value="Nucleotide cyclase"/>
    <property type="match status" value="1"/>
</dbReference>
<feature type="domain" description="GGDEF" evidence="2">
    <location>
        <begin position="318"/>
        <end position="449"/>
    </location>
</feature>
<dbReference type="Gene3D" id="3.20.20.450">
    <property type="entry name" value="EAL domain"/>
    <property type="match status" value="1"/>
</dbReference>
<dbReference type="InterPro" id="IPR050706">
    <property type="entry name" value="Cyclic-di-GMP_PDE-like"/>
</dbReference>
<dbReference type="Gene3D" id="3.30.450.20">
    <property type="entry name" value="PAS domain"/>
    <property type="match status" value="1"/>
</dbReference>
<dbReference type="PROSITE" id="PS50883">
    <property type="entry name" value="EAL"/>
    <property type="match status" value="1"/>
</dbReference>
<dbReference type="CDD" id="cd00130">
    <property type="entry name" value="PAS"/>
    <property type="match status" value="1"/>
</dbReference>
<dbReference type="Pfam" id="PF00563">
    <property type="entry name" value="EAL"/>
    <property type="match status" value="1"/>
</dbReference>
<sequence>MDVPPRIVYLDLQIGEQCMQNANDITIRLLIVDDSGENAEAIVSTLRNSGIAVRPWRPQDSAELSQVLASQAIDLVLAAPSQSIPLPLVAQHIAASGKDIPLVLLAERIDEDELVQASSNGVRALALRQRAEHLLAVVRDQWVDLQARRGLRRIEAQMRETERRCDALIASSREPIAYVHEGMHIRANDAYLEMFGYEDFEEVEGISLLDMVAAQHVDDFKQLLKSLSRGEAPPPQYQLDARHQDGSAFPATMEFTAATYEGESCLQVVFRRRMEFDPELAREVEDLRQRDQVTGLLNRPTFMLQVEDAVAQAGRSEGQFGLLMVEPDHYARLLPDIGLASADTLIGALAALLAKVVGEDAQLARFGEHSFAVLQSGPYAQTVALAERIREAYAAHVFSIGARSATVTVSIGGVQVGEKIASIGQVLARASECTQAAAALGNTCRIFDPAAVDRVEEERVQRWVARIREALAGDGFQLHYQPVLNLQGESLELYEAYLRLEHNGELLSPTAFLGIAEEHDLLADINRWVVSRAIAVLGARAREGHPTQVLVKVTPESFDDPKMIATLRQQLQAHGVPGERLWLHAPESKVFTHLRSAQQFLAEVAPLGCRIGLEQFGSGLDSFQLLAHFQPQFLKLDRGFTSDLAATRENIDRVSQITARAQEAGIRTMAEFVSDANSMTLLFSAGVDYVQGDFVGPAAPTMNFEFS</sequence>
<dbReference type="SUPFAM" id="SSF55785">
    <property type="entry name" value="PYP-like sensor domain (PAS domain)"/>
    <property type="match status" value="1"/>
</dbReference>
<dbReference type="Pfam" id="PF00990">
    <property type="entry name" value="GGDEF"/>
    <property type="match status" value="1"/>
</dbReference>
<dbReference type="SMART" id="SM00267">
    <property type="entry name" value="GGDEF"/>
    <property type="match status" value="1"/>
</dbReference>
<dbReference type="PROSITE" id="PS50887">
    <property type="entry name" value="GGDEF"/>
    <property type="match status" value="1"/>
</dbReference>
<evidence type="ECO:0008006" key="4">
    <source>
        <dbReference type="Google" id="ProtNLM"/>
    </source>
</evidence>
<evidence type="ECO:0000259" key="1">
    <source>
        <dbReference type="PROSITE" id="PS50883"/>
    </source>
</evidence>
<dbReference type="NCBIfam" id="TIGR00229">
    <property type="entry name" value="sensory_box"/>
    <property type="match status" value="1"/>
</dbReference>
<dbReference type="InterPro" id="IPR035919">
    <property type="entry name" value="EAL_sf"/>
</dbReference>
<protein>
    <recommendedName>
        <fullName evidence="4">PAS domain S-box protein</fullName>
    </recommendedName>
</protein>
<proteinExistence type="predicted"/>
<dbReference type="PANTHER" id="PTHR33121">
    <property type="entry name" value="CYCLIC DI-GMP PHOSPHODIESTERASE PDEF"/>
    <property type="match status" value="1"/>
</dbReference>
<reference evidence="3" key="1">
    <citation type="submission" date="2022-10" db="EMBL/GenBank/DDBJ databases">
        <title>Culturing micro-colonial fungi from biological soil crusts in the Mojave desert and describing Neophaeococcomyces mojavensis, and introducing the new genera and species Taxawa tesnikishii.</title>
        <authorList>
            <person name="Kurbessoian T."/>
            <person name="Stajich J.E."/>
        </authorList>
    </citation>
    <scope>NUCLEOTIDE SEQUENCE</scope>
    <source>
        <strain evidence="3">TK_35</strain>
    </source>
</reference>
<dbReference type="InterPro" id="IPR043128">
    <property type="entry name" value="Rev_trsase/Diguanyl_cyclase"/>
</dbReference>
<dbReference type="GO" id="GO:0071111">
    <property type="term" value="F:cyclic-guanylate-specific phosphodiesterase activity"/>
    <property type="evidence" value="ECO:0007669"/>
    <property type="project" value="InterPro"/>
</dbReference>
<dbReference type="InterPro" id="IPR000014">
    <property type="entry name" value="PAS"/>
</dbReference>
<dbReference type="InterPro" id="IPR029787">
    <property type="entry name" value="Nucleotide_cyclase"/>
</dbReference>
<gene>
    <name evidence="3" type="ORF">H2204_014857</name>
</gene>
<dbReference type="InterPro" id="IPR001633">
    <property type="entry name" value="EAL_dom"/>
</dbReference>
<dbReference type="SUPFAM" id="SSF52172">
    <property type="entry name" value="CheY-like"/>
    <property type="match status" value="1"/>
</dbReference>
<accession>A0AA38XG54</accession>
<comment type="caution">
    <text evidence="3">The sequence shown here is derived from an EMBL/GenBank/DDBJ whole genome shotgun (WGS) entry which is preliminary data.</text>
</comment>
<dbReference type="SUPFAM" id="SSF141868">
    <property type="entry name" value="EAL domain-like"/>
    <property type="match status" value="1"/>
</dbReference>
<organism evidence="3">
    <name type="scientific">Knufia peltigerae</name>
    <dbReference type="NCBI Taxonomy" id="1002370"/>
    <lineage>
        <taxon>Eukaryota</taxon>
        <taxon>Fungi</taxon>
        <taxon>Dikarya</taxon>
        <taxon>Ascomycota</taxon>
        <taxon>Pezizomycotina</taxon>
        <taxon>Eurotiomycetes</taxon>
        <taxon>Chaetothyriomycetidae</taxon>
        <taxon>Chaetothyriales</taxon>
        <taxon>Trichomeriaceae</taxon>
        <taxon>Knufia</taxon>
    </lineage>
</organism>
<name>A0AA38XG54_9EURO</name>
<evidence type="ECO:0000313" key="3">
    <source>
        <dbReference type="EMBL" id="KAJ9612863.1"/>
    </source>
</evidence>
<dbReference type="Pfam" id="PF13426">
    <property type="entry name" value="PAS_9"/>
    <property type="match status" value="1"/>
</dbReference>
<dbReference type="PANTHER" id="PTHR33121:SF79">
    <property type="entry name" value="CYCLIC DI-GMP PHOSPHODIESTERASE PDED-RELATED"/>
    <property type="match status" value="1"/>
</dbReference>